<dbReference type="InterPro" id="IPR001245">
    <property type="entry name" value="Ser-Thr/Tyr_kinase_cat_dom"/>
</dbReference>
<dbReference type="Pfam" id="PF07714">
    <property type="entry name" value="PK_Tyr_Ser-Thr"/>
    <property type="match status" value="1"/>
</dbReference>
<dbReference type="GO" id="GO:0005524">
    <property type="term" value="F:ATP binding"/>
    <property type="evidence" value="ECO:0007669"/>
    <property type="project" value="UniProtKB-UniRule"/>
</dbReference>
<dbReference type="PROSITE" id="PS00109">
    <property type="entry name" value="PROTEIN_KINASE_TYR"/>
    <property type="match status" value="1"/>
</dbReference>
<comment type="caution">
    <text evidence="13">The sequence shown here is derived from an EMBL/GenBank/DDBJ whole genome shotgun (WGS) entry which is preliminary data.</text>
</comment>
<keyword evidence="3" id="KW-0808">Transferase</keyword>
<keyword evidence="11" id="KW-0812">Transmembrane</keyword>
<dbReference type="SUPFAM" id="SSF56112">
    <property type="entry name" value="Protein kinase-like (PK-like)"/>
    <property type="match status" value="1"/>
</dbReference>
<reference evidence="13 14" key="1">
    <citation type="journal article" date="2019" name="Philos. Trans. R. Soc. Lond., B, Biol. Sci.">
        <title>Ant behaviour and brain gene expression of defending hosts depend on the ecological success of the intruding social parasite.</title>
        <authorList>
            <person name="Kaur R."/>
            <person name="Stoldt M."/>
            <person name="Jongepier E."/>
            <person name="Feldmeyer B."/>
            <person name="Menzel F."/>
            <person name="Bornberg-Bauer E."/>
            <person name="Foitzik S."/>
        </authorList>
    </citation>
    <scope>NUCLEOTIDE SEQUENCE [LARGE SCALE GENOMIC DNA]</scope>
    <source>
        <tissue evidence="13">Whole body</tissue>
    </source>
</reference>
<dbReference type="AlphaFoldDB" id="A0A4S2JCT7"/>
<dbReference type="PROSITE" id="PS00107">
    <property type="entry name" value="PROTEIN_KINASE_ATP"/>
    <property type="match status" value="1"/>
</dbReference>
<dbReference type="InterPro" id="IPR000719">
    <property type="entry name" value="Prot_kinase_dom"/>
</dbReference>
<keyword evidence="11" id="KW-1133">Transmembrane helix</keyword>
<evidence type="ECO:0000313" key="14">
    <source>
        <dbReference type="Proteomes" id="UP000310200"/>
    </source>
</evidence>
<dbReference type="InterPro" id="IPR050122">
    <property type="entry name" value="RTK"/>
</dbReference>
<dbReference type="PANTHER" id="PTHR24416:SF600">
    <property type="entry name" value="PDGF- AND VEGF-RECEPTOR RELATED, ISOFORM J"/>
    <property type="match status" value="1"/>
</dbReference>
<dbReference type="STRING" id="300112.A0A4S2JCT7"/>
<evidence type="ECO:0000256" key="9">
    <source>
        <dbReference type="PROSITE-ProRule" id="PRU10141"/>
    </source>
</evidence>
<dbReference type="GO" id="GO:0005886">
    <property type="term" value="C:plasma membrane"/>
    <property type="evidence" value="ECO:0007669"/>
    <property type="project" value="TreeGrafter"/>
</dbReference>
<comment type="subcellular location">
    <subcellularLocation>
        <location evidence="1">Membrane</location>
        <topology evidence="1">Single-pass membrane protein</topology>
    </subcellularLocation>
</comment>
<dbReference type="GO" id="GO:0007169">
    <property type="term" value="P:cell surface receptor protein tyrosine kinase signaling pathway"/>
    <property type="evidence" value="ECO:0007669"/>
    <property type="project" value="TreeGrafter"/>
</dbReference>
<dbReference type="PRINTS" id="PR00109">
    <property type="entry name" value="TYRKINASE"/>
</dbReference>
<keyword evidence="7" id="KW-0829">Tyrosine-protein kinase</keyword>
<dbReference type="InterPro" id="IPR020635">
    <property type="entry name" value="Tyr_kinase_cat_dom"/>
</dbReference>
<evidence type="ECO:0000256" key="3">
    <source>
        <dbReference type="ARBA" id="ARBA00022679"/>
    </source>
</evidence>
<dbReference type="GO" id="GO:0043235">
    <property type="term" value="C:receptor complex"/>
    <property type="evidence" value="ECO:0007669"/>
    <property type="project" value="TreeGrafter"/>
</dbReference>
<evidence type="ECO:0000256" key="11">
    <source>
        <dbReference type="SAM" id="Phobius"/>
    </source>
</evidence>
<name>A0A4S2JCT7_9HYME</name>
<evidence type="ECO:0000256" key="7">
    <source>
        <dbReference type="ARBA" id="ARBA00023137"/>
    </source>
</evidence>
<comment type="similarity">
    <text evidence="2">Belongs to the protein kinase superfamily. TKL Ser/Thr protein kinase family. ROCO subfamily.</text>
</comment>
<keyword evidence="14" id="KW-1185">Reference proteome</keyword>
<dbReference type="EMBL" id="QBLH01003925">
    <property type="protein sequence ID" value="TGZ32227.1"/>
    <property type="molecule type" value="Genomic_DNA"/>
</dbReference>
<dbReference type="InterPro" id="IPR011009">
    <property type="entry name" value="Kinase-like_dom_sf"/>
</dbReference>
<sequence length="979" mass="110431">MSKGNIITSVKEMLPIMPKDSEIKDGEKNLIKIVERPTFILKTREGENRAVSPSQRNGHKKDTDMSSAALVKVQDSIRMLSICPEMTTCMKFMDENMQLCENSIDFLYDQQDFLVVGCLGAQGVGKSTIMSNIFQVQDLSHYETSTNCTTGIDLFVTKNRVIYLDTQPILSGFARDAASFDQKKGAPDFVNSDSNLELQSLQFAAFLFSVCHVIIFVQDWFVDPNLVRFLQTAEMLKPSSTTIIDQDYVEYYPHVVFLHNKADVQDFMPAIIDEMKDFYNKVSSSSRLQTHSGIDMSPCSTESSLNLFLIPSRAKEEDKTFCENEESLIDKLRTKIHGVPRNSITPSEVLCCFYILIRYVQQTIMITSVLNETGINKTECTESSALYTVQNKGPFSSILIPQNKLSNDMPEVQIHPTCTYKIHVYANPRAKPTGKLPEVIYKVPECIGHKCSCADAKSILPTPKVEARRAKKNFVINWNVTSNSSHIRSYVISIGIPLLISKAGHSVYNITKISTVTSTTNTFSWNMKIDGQYIKVNNGYKILIAAMDYRGCLGTQGGFTINTSKTKILNGSTMWFVLAGVAICVVVGFISIVSIYNKNGYQLVVPTRRKQTVSDLSACKLAQWPDLVFQRRNIDIYVERSEETYYKAQKDIFEVPYKYINLIRELGKGQFGKVYLGSLNNNENTLIAVKMLQCSDDACNEPEACRHQLLEEIKIMKAAGPHTHLVGLIGCCTLPNNPICILLEYMEGGDLLAYLHYRRKMKSDDASLCSFEKAISRYANIIEGNKHDNENLYDIIEKQQFIKFALDIARGMEHLQVKGIIHRDLAARNILLTSDLTLKISDFGLSRNGIYVINNMAGKIRQLPIRWMSPEAVCDRAFSSKSDVWSFGIVLWEIGTLGSFPYAGIQDNELLRYLTRDKCRLACPNTISQDIYKIMCSCWNTAPRDRPSFAQLVLDLKTLKKHLHSPHEASNPCYALLSH</sequence>
<dbReference type="InterPro" id="IPR008266">
    <property type="entry name" value="Tyr_kinase_AS"/>
</dbReference>
<dbReference type="PANTHER" id="PTHR24416">
    <property type="entry name" value="TYROSINE-PROTEIN KINASE RECEPTOR"/>
    <property type="match status" value="1"/>
</dbReference>
<accession>A0A4S2JCT7</accession>
<evidence type="ECO:0000256" key="10">
    <source>
        <dbReference type="SAM" id="MobiDB-lite"/>
    </source>
</evidence>
<feature type="region of interest" description="Disordered" evidence="10">
    <location>
        <begin position="44"/>
        <end position="65"/>
    </location>
</feature>
<evidence type="ECO:0000256" key="8">
    <source>
        <dbReference type="ARBA" id="ARBA00051243"/>
    </source>
</evidence>
<evidence type="ECO:0000259" key="12">
    <source>
        <dbReference type="PROSITE" id="PS50011"/>
    </source>
</evidence>
<keyword evidence="6 9" id="KW-0067">ATP-binding</keyword>
<evidence type="ECO:0000256" key="5">
    <source>
        <dbReference type="ARBA" id="ARBA00022777"/>
    </source>
</evidence>
<evidence type="ECO:0000256" key="4">
    <source>
        <dbReference type="ARBA" id="ARBA00022741"/>
    </source>
</evidence>
<dbReference type="GO" id="GO:0004714">
    <property type="term" value="F:transmembrane receptor protein tyrosine kinase activity"/>
    <property type="evidence" value="ECO:0007669"/>
    <property type="project" value="UniProtKB-EC"/>
</dbReference>
<dbReference type="Gene3D" id="3.30.200.20">
    <property type="entry name" value="Phosphorylase Kinase, domain 1"/>
    <property type="match status" value="1"/>
</dbReference>
<evidence type="ECO:0000313" key="13">
    <source>
        <dbReference type="EMBL" id="TGZ32227.1"/>
    </source>
</evidence>
<dbReference type="FunFam" id="1.10.510.10:FF:000554">
    <property type="entry name" value="Predicted protein"/>
    <property type="match status" value="1"/>
</dbReference>
<dbReference type="CDD" id="cd00192">
    <property type="entry name" value="PTKc"/>
    <property type="match status" value="1"/>
</dbReference>
<dbReference type="Gene3D" id="1.10.510.10">
    <property type="entry name" value="Transferase(Phosphotransferase) domain 1"/>
    <property type="match status" value="1"/>
</dbReference>
<evidence type="ECO:0000256" key="6">
    <source>
        <dbReference type="ARBA" id="ARBA00022840"/>
    </source>
</evidence>
<feature type="domain" description="Protein kinase" evidence="12">
    <location>
        <begin position="660"/>
        <end position="959"/>
    </location>
</feature>
<dbReference type="InterPro" id="IPR027417">
    <property type="entry name" value="P-loop_NTPase"/>
</dbReference>
<evidence type="ECO:0000256" key="2">
    <source>
        <dbReference type="ARBA" id="ARBA00008171"/>
    </source>
</evidence>
<dbReference type="Gene3D" id="3.40.50.300">
    <property type="entry name" value="P-loop containing nucleotide triphosphate hydrolases"/>
    <property type="match status" value="1"/>
</dbReference>
<evidence type="ECO:0000256" key="1">
    <source>
        <dbReference type="ARBA" id="ARBA00004167"/>
    </source>
</evidence>
<keyword evidence="5" id="KW-0418">Kinase</keyword>
<dbReference type="SMART" id="SM00219">
    <property type="entry name" value="TyrKc"/>
    <property type="match status" value="1"/>
</dbReference>
<proteinExistence type="inferred from homology"/>
<dbReference type="InterPro" id="IPR017441">
    <property type="entry name" value="Protein_kinase_ATP_BS"/>
</dbReference>
<organism evidence="13 14">
    <name type="scientific">Temnothorax longispinosus</name>
    <dbReference type="NCBI Taxonomy" id="300112"/>
    <lineage>
        <taxon>Eukaryota</taxon>
        <taxon>Metazoa</taxon>
        <taxon>Ecdysozoa</taxon>
        <taxon>Arthropoda</taxon>
        <taxon>Hexapoda</taxon>
        <taxon>Insecta</taxon>
        <taxon>Pterygota</taxon>
        <taxon>Neoptera</taxon>
        <taxon>Endopterygota</taxon>
        <taxon>Hymenoptera</taxon>
        <taxon>Apocrita</taxon>
        <taxon>Aculeata</taxon>
        <taxon>Formicoidea</taxon>
        <taxon>Formicidae</taxon>
        <taxon>Myrmicinae</taxon>
        <taxon>Temnothorax</taxon>
    </lineage>
</organism>
<dbReference type="PROSITE" id="PS50011">
    <property type="entry name" value="PROTEIN_KINASE_DOM"/>
    <property type="match status" value="1"/>
</dbReference>
<dbReference type="SUPFAM" id="SSF52540">
    <property type="entry name" value="P-loop containing nucleoside triphosphate hydrolases"/>
    <property type="match status" value="1"/>
</dbReference>
<keyword evidence="4 9" id="KW-0547">Nucleotide-binding</keyword>
<feature type="transmembrane region" description="Helical" evidence="11">
    <location>
        <begin position="575"/>
        <end position="596"/>
    </location>
</feature>
<feature type="binding site" evidence="9">
    <location>
        <position position="690"/>
    </location>
    <ligand>
        <name>ATP</name>
        <dbReference type="ChEBI" id="CHEBI:30616"/>
    </ligand>
</feature>
<keyword evidence="11" id="KW-0472">Membrane</keyword>
<comment type="catalytic activity">
    <reaction evidence="8">
        <text>L-tyrosyl-[protein] + ATP = O-phospho-L-tyrosyl-[protein] + ADP + H(+)</text>
        <dbReference type="Rhea" id="RHEA:10596"/>
        <dbReference type="Rhea" id="RHEA-COMP:10136"/>
        <dbReference type="Rhea" id="RHEA-COMP:20101"/>
        <dbReference type="ChEBI" id="CHEBI:15378"/>
        <dbReference type="ChEBI" id="CHEBI:30616"/>
        <dbReference type="ChEBI" id="CHEBI:46858"/>
        <dbReference type="ChEBI" id="CHEBI:61978"/>
        <dbReference type="ChEBI" id="CHEBI:456216"/>
        <dbReference type="EC" id="2.7.10.1"/>
    </reaction>
</comment>
<dbReference type="Proteomes" id="UP000310200">
    <property type="component" value="Unassembled WGS sequence"/>
</dbReference>
<gene>
    <name evidence="13" type="ORF">DBV15_05522</name>
</gene>
<protein>
    <recommendedName>
        <fullName evidence="12">Protein kinase domain-containing protein</fullName>
    </recommendedName>
</protein>